<evidence type="ECO:0000256" key="8">
    <source>
        <dbReference type="ARBA" id="ARBA00048679"/>
    </source>
</evidence>
<evidence type="ECO:0000256" key="2">
    <source>
        <dbReference type="ARBA" id="ARBA00022527"/>
    </source>
</evidence>
<keyword evidence="3" id="KW-0808">Transferase</keyword>
<evidence type="ECO:0000256" key="7">
    <source>
        <dbReference type="ARBA" id="ARBA00047899"/>
    </source>
</evidence>
<dbReference type="InterPro" id="IPR024678">
    <property type="entry name" value="Kinase_OSR1/WNK_CCT"/>
</dbReference>
<dbReference type="Proteomes" id="UP000694941">
    <property type="component" value="Unplaced"/>
</dbReference>
<proteinExistence type="predicted"/>
<evidence type="ECO:0000256" key="5">
    <source>
        <dbReference type="ARBA" id="ARBA00022777"/>
    </source>
</evidence>
<feature type="compositionally biased region" description="Polar residues" evidence="9">
    <location>
        <begin position="42"/>
        <end position="55"/>
    </location>
</feature>
<dbReference type="Pfam" id="PF12202">
    <property type="entry name" value="OSR1_C"/>
    <property type="match status" value="1"/>
</dbReference>
<keyword evidence="11" id="KW-1185">Reference proteome</keyword>
<evidence type="ECO:0000313" key="12">
    <source>
        <dbReference type="RefSeq" id="XP_013786265.2"/>
    </source>
</evidence>
<organism evidence="11 12">
    <name type="scientific">Limulus polyphemus</name>
    <name type="common">Atlantic horseshoe crab</name>
    <dbReference type="NCBI Taxonomy" id="6850"/>
    <lineage>
        <taxon>Eukaryota</taxon>
        <taxon>Metazoa</taxon>
        <taxon>Ecdysozoa</taxon>
        <taxon>Arthropoda</taxon>
        <taxon>Chelicerata</taxon>
        <taxon>Merostomata</taxon>
        <taxon>Xiphosura</taxon>
        <taxon>Limulidae</taxon>
        <taxon>Limulus</taxon>
    </lineage>
</organism>
<name>A0ABM1BPP2_LIMPO</name>
<evidence type="ECO:0000256" key="6">
    <source>
        <dbReference type="ARBA" id="ARBA00022840"/>
    </source>
</evidence>
<keyword evidence="4" id="KW-0547">Nucleotide-binding</keyword>
<feature type="compositionally biased region" description="Polar residues" evidence="9">
    <location>
        <begin position="66"/>
        <end position="75"/>
    </location>
</feature>
<dbReference type="RefSeq" id="XP_013786265.2">
    <property type="nucleotide sequence ID" value="XM_013930811.2"/>
</dbReference>
<evidence type="ECO:0000256" key="3">
    <source>
        <dbReference type="ARBA" id="ARBA00022679"/>
    </source>
</evidence>
<feature type="region of interest" description="Disordered" evidence="9">
    <location>
        <begin position="1"/>
        <end position="75"/>
    </location>
</feature>
<evidence type="ECO:0000256" key="4">
    <source>
        <dbReference type="ARBA" id="ARBA00022741"/>
    </source>
</evidence>
<evidence type="ECO:0000256" key="1">
    <source>
        <dbReference type="ARBA" id="ARBA00012513"/>
    </source>
</evidence>
<dbReference type="EC" id="2.7.11.1" evidence="1"/>
<feature type="domain" description="Serine/threonine-protein kinase OSR1/WNK CCT" evidence="10">
    <location>
        <begin position="174"/>
        <end position="231"/>
    </location>
</feature>
<evidence type="ECO:0000259" key="10">
    <source>
        <dbReference type="Pfam" id="PF12202"/>
    </source>
</evidence>
<dbReference type="Gene3D" id="3.10.20.90">
    <property type="entry name" value="Phosphatidylinositol 3-kinase Catalytic Subunit, Chain A, domain 1"/>
    <property type="match status" value="1"/>
</dbReference>
<keyword evidence="5" id="KW-0418">Kinase</keyword>
<feature type="compositionally biased region" description="Basic residues" evidence="9">
    <location>
        <begin position="1"/>
        <end position="13"/>
    </location>
</feature>
<comment type="catalytic activity">
    <reaction evidence="8">
        <text>L-seryl-[protein] + ATP = O-phospho-L-seryl-[protein] + ADP + H(+)</text>
        <dbReference type="Rhea" id="RHEA:17989"/>
        <dbReference type="Rhea" id="RHEA-COMP:9863"/>
        <dbReference type="Rhea" id="RHEA-COMP:11604"/>
        <dbReference type="ChEBI" id="CHEBI:15378"/>
        <dbReference type="ChEBI" id="CHEBI:29999"/>
        <dbReference type="ChEBI" id="CHEBI:30616"/>
        <dbReference type="ChEBI" id="CHEBI:83421"/>
        <dbReference type="ChEBI" id="CHEBI:456216"/>
        <dbReference type="EC" id="2.7.11.1"/>
    </reaction>
</comment>
<gene>
    <name evidence="12" type="primary">LOC106470267</name>
</gene>
<keyword evidence="6" id="KW-0067">ATP-binding</keyword>
<keyword evidence="2" id="KW-0723">Serine/threonine-protein kinase</keyword>
<evidence type="ECO:0000313" key="11">
    <source>
        <dbReference type="Proteomes" id="UP000694941"/>
    </source>
</evidence>
<feature type="non-terminal residue" evidence="12">
    <location>
        <position position="1"/>
    </location>
</feature>
<accession>A0ABM1BPP2</accession>
<protein>
    <recommendedName>
        <fullName evidence="1">non-specific serine/threonine protein kinase</fullName>
        <ecNumber evidence="1">2.7.11.1</ecNumber>
    </recommendedName>
</protein>
<comment type="catalytic activity">
    <reaction evidence="7">
        <text>L-threonyl-[protein] + ATP = O-phospho-L-threonyl-[protein] + ADP + H(+)</text>
        <dbReference type="Rhea" id="RHEA:46608"/>
        <dbReference type="Rhea" id="RHEA-COMP:11060"/>
        <dbReference type="Rhea" id="RHEA-COMP:11605"/>
        <dbReference type="ChEBI" id="CHEBI:15378"/>
        <dbReference type="ChEBI" id="CHEBI:30013"/>
        <dbReference type="ChEBI" id="CHEBI:30616"/>
        <dbReference type="ChEBI" id="CHEBI:61977"/>
        <dbReference type="ChEBI" id="CHEBI:456216"/>
        <dbReference type="EC" id="2.7.11.1"/>
    </reaction>
</comment>
<evidence type="ECO:0000256" key="9">
    <source>
        <dbReference type="SAM" id="MobiDB-lite"/>
    </source>
</evidence>
<sequence>LKDNKKRGASGRLHRTETGDWVWSSGEESYDEDSASVESEEQVNQQDILVNQSQDIHLPSPHEQASDSSQTQIQQSVFPAQQQVNMHQSQNEAVSLEKPPQLMMPSKPEATQAFPSYNQGQPMAQQTARLPSQEQEIQLAPNQTCVVSPVQNHSEGLTTPSLAPQPASEEVSTINLVLRIRNYRGELNDIRFDFTPNTDTADGIAEELVGAGLVDRKDVVVVAANIQKLIDQPGLRLATFALNLGNNQTETPDDKALVGFAQLTITD</sequence>
<dbReference type="GeneID" id="106470267"/>
<reference evidence="12" key="1">
    <citation type="submission" date="2025-08" db="UniProtKB">
        <authorList>
            <consortium name="RefSeq"/>
        </authorList>
    </citation>
    <scope>IDENTIFICATION</scope>
    <source>
        <tissue evidence="12">Muscle</tissue>
    </source>
</reference>
<feature type="compositionally biased region" description="Acidic residues" evidence="9">
    <location>
        <begin position="28"/>
        <end position="41"/>
    </location>
</feature>